<evidence type="ECO:0000256" key="1">
    <source>
        <dbReference type="SAM" id="SignalP"/>
    </source>
</evidence>
<dbReference type="Proteomes" id="UP001317822">
    <property type="component" value="Chromosome"/>
</dbReference>
<protein>
    <submittedName>
        <fullName evidence="2">Uncharacterized protein</fullName>
    </submittedName>
</protein>
<proteinExistence type="predicted"/>
<dbReference type="RefSeq" id="WP_281779800.1">
    <property type="nucleotide sequence ID" value="NZ_AP027041.1"/>
</dbReference>
<gene>
    <name evidence="2" type="ORF">LA521A_31080</name>
</gene>
<reference evidence="2 3" key="1">
    <citation type="journal article" date="2023" name="Int. J. Syst. Evol. Microbiol.">
        <title>Physiological and genomic analyses of cobalamin (vitamin B12)-auxotrophy of Lysobacter auxotrophicus sp. nov., a methionine-auxotrophic chitinolytic bacterium isolated from chitin-treated soil.</title>
        <authorList>
            <person name="Saito A."/>
            <person name="Dohra H."/>
            <person name="Hamada M."/>
            <person name="Moriuchi R."/>
            <person name="Kotsuchibashi Y."/>
            <person name="Mori K."/>
        </authorList>
    </citation>
    <scope>NUCLEOTIDE SEQUENCE [LARGE SCALE GENOMIC DNA]</scope>
    <source>
        <strain evidence="2 3">5-21a</strain>
    </source>
</reference>
<accession>A0ABN6UPM0</accession>
<sequence length="228" mass="24818">MVGKAARGFWLCALLVALAACTSVGTHTRERLAIDYGPPMPLRVCVLHTPDVAPRRIDALIAAVNEEFASYGITVVVPWVRPWQRAGFTHERLFEDVAQRRLEVPCDRLVAFVDRNAGDALWGLLMPEVLGMVDEATHTRGYVVATRASLNQLFVPPSKATVHEFYHLLGCPHAGSMDACYRAIAALKRAHDASADFVPGIDAAGGFVTTREDANQTLRDALAGRPGM</sequence>
<organism evidence="2 3">
    <name type="scientific">Lysobacter auxotrophicus</name>
    <dbReference type="NCBI Taxonomy" id="2992573"/>
    <lineage>
        <taxon>Bacteria</taxon>
        <taxon>Pseudomonadati</taxon>
        <taxon>Pseudomonadota</taxon>
        <taxon>Gammaproteobacteria</taxon>
        <taxon>Lysobacterales</taxon>
        <taxon>Lysobacteraceae</taxon>
        <taxon>Lysobacter</taxon>
    </lineage>
</organism>
<dbReference type="EMBL" id="AP027041">
    <property type="protein sequence ID" value="BDU17907.1"/>
    <property type="molecule type" value="Genomic_DNA"/>
</dbReference>
<keyword evidence="1" id="KW-0732">Signal</keyword>
<evidence type="ECO:0000313" key="3">
    <source>
        <dbReference type="Proteomes" id="UP001317822"/>
    </source>
</evidence>
<feature type="signal peptide" evidence="1">
    <location>
        <begin position="1"/>
        <end position="19"/>
    </location>
</feature>
<name>A0ABN6UPM0_9GAMM</name>
<dbReference type="PROSITE" id="PS51257">
    <property type="entry name" value="PROKAR_LIPOPROTEIN"/>
    <property type="match status" value="1"/>
</dbReference>
<keyword evidence="3" id="KW-1185">Reference proteome</keyword>
<feature type="chain" id="PRO_5045665450" evidence="1">
    <location>
        <begin position="20"/>
        <end position="228"/>
    </location>
</feature>
<evidence type="ECO:0000313" key="2">
    <source>
        <dbReference type="EMBL" id="BDU17907.1"/>
    </source>
</evidence>